<feature type="compositionally biased region" description="Basic and acidic residues" evidence="5">
    <location>
        <begin position="843"/>
        <end position="867"/>
    </location>
</feature>
<evidence type="ECO:0000313" key="7">
    <source>
        <dbReference type="EMBL" id="KAA6392428.1"/>
    </source>
</evidence>
<dbReference type="InterPro" id="IPR000719">
    <property type="entry name" value="Prot_kinase_dom"/>
</dbReference>
<feature type="compositionally biased region" description="Basic and acidic residues" evidence="5">
    <location>
        <begin position="724"/>
        <end position="804"/>
    </location>
</feature>
<dbReference type="GO" id="GO:0005829">
    <property type="term" value="C:cytosol"/>
    <property type="evidence" value="ECO:0007669"/>
    <property type="project" value="TreeGrafter"/>
</dbReference>
<dbReference type="EMBL" id="SNRW01002543">
    <property type="protein sequence ID" value="KAA6392428.1"/>
    <property type="molecule type" value="Genomic_DNA"/>
</dbReference>
<dbReference type="InterPro" id="IPR016024">
    <property type="entry name" value="ARM-type_fold"/>
</dbReference>
<dbReference type="Gene3D" id="1.25.10.10">
    <property type="entry name" value="Leucine-rich Repeat Variant"/>
    <property type="match status" value="1"/>
</dbReference>
<feature type="compositionally biased region" description="Basic residues" evidence="5">
    <location>
        <begin position="827"/>
        <end position="842"/>
    </location>
</feature>
<dbReference type="Pfam" id="PF00069">
    <property type="entry name" value="Pkinase"/>
    <property type="match status" value="1"/>
</dbReference>
<dbReference type="GO" id="GO:0005776">
    <property type="term" value="C:autophagosome"/>
    <property type="evidence" value="ECO:0007669"/>
    <property type="project" value="TreeGrafter"/>
</dbReference>
<keyword evidence="2" id="KW-0547">Nucleotide-binding</keyword>
<evidence type="ECO:0000256" key="1">
    <source>
        <dbReference type="ARBA" id="ARBA00022679"/>
    </source>
</evidence>
<keyword evidence="3" id="KW-0418">Kinase</keyword>
<dbReference type="InterPro" id="IPR011009">
    <property type="entry name" value="Kinase-like_dom_sf"/>
</dbReference>
<evidence type="ECO:0000256" key="5">
    <source>
        <dbReference type="SAM" id="MobiDB-lite"/>
    </source>
</evidence>
<dbReference type="SUPFAM" id="SSF56112">
    <property type="entry name" value="Protein kinase-like (PK-like)"/>
    <property type="match status" value="1"/>
</dbReference>
<dbReference type="GO" id="GO:0005524">
    <property type="term" value="F:ATP binding"/>
    <property type="evidence" value="ECO:0007669"/>
    <property type="project" value="UniProtKB-KW"/>
</dbReference>
<dbReference type="GO" id="GO:0000407">
    <property type="term" value="C:phagophore assembly site"/>
    <property type="evidence" value="ECO:0007669"/>
    <property type="project" value="TreeGrafter"/>
</dbReference>
<dbReference type="GO" id="GO:0016020">
    <property type="term" value="C:membrane"/>
    <property type="evidence" value="ECO:0007669"/>
    <property type="project" value="TreeGrafter"/>
</dbReference>
<organism evidence="7 8">
    <name type="scientific">Streblomastix strix</name>
    <dbReference type="NCBI Taxonomy" id="222440"/>
    <lineage>
        <taxon>Eukaryota</taxon>
        <taxon>Metamonada</taxon>
        <taxon>Preaxostyla</taxon>
        <taxon>Oxymonadida</taxon>
        <taxon>Streblomastigidae</taxon>
        <taxon>Streblomastix</taxon>
    </lineage>
</organism>
<dbReference type="SUPFAM" id="SSF48371">
    <property type="entry name" value="ARM repeat"/>
    <property type="match status" value="1"/>
</dbReference>
<accession>A0A5J4WBU4</accession>
<dbReference type="GO" id="GO:0000045">
    <property type="term" value="P:autophagosome assembly"/>
    <property type="evidence" value="ECO:0007669"/>
    <property type="project" value="TreeGrafter"/>
</dbReference>
<keyword evidence="4" id="KW-0067">ATP-binding</keyword>
<dbReference type="GO" id="GO:0010506">
    <property type="term" value="P:regulation of autophagy"/>
    <property type="evidence" value="ECO:0007669"/>
    <property type="project" value="InterPro"/>
</dbReference>
<gene>
    <name evidence="7" type="ORF">EZS28_012044</name>
</gene>
<dbReference type="Gene3D" id="1.10.510.10">
    <property type="entry name" value="Transferase(Phosphotransferase) domain 1"/>
    <property type="match status" value="1"/>
</dbReference>
<keyword evidence="1" id="KW-0808">Transferase</keyword>
<evidence type="ECO:0000256" key="2">
    <source>
        <dbReference type="ARBA" id="ARBA00022741"/>
    </source>
</evidence>
<feature type="domain" description="Protein kinase" evidence="6">
    <location>
        <begin position="1"/>
        <end position="175"/>
    </location>
</feature>
<dbReference type="InterPro" id="IPR045269">
    <property type="entry name" value="Atg1-like"/>
</dbReference>
<protein>
    <recommendedName>
        <fullName evidence="6">Protein kinase domain-containing protein</fullName>
    </recommendedName>
</protein>
<dbReference type="GO" id="GO:0004674">
    <property type="term" value="F:protein serine/threonine kinase activity"/>
    <property type="evidence" value="ECO:0007669"/>
    <property type="project" value="InterPro"/>
</dbReference>
<dbReference type="AlphaFoldDB" id="A0A5J4WBU4"/>
<comment type="caution">
    <text evidence="7">The sequence shown here is derived from an EMBL/GenBank/DDBJ whole genome shotgun (WGS) entry which is preliminary data.</text>
</comment>
<dbReference type="PANTHER" id="PTHR24348:SF22">
    <property type="entry name" value="NON-SPECIFIC SERINE_THREONINE PROTEIN KINASE"/>
    <property type="match status" value="1"/>
</dbReference>
<dbReference type="InterPro" id="IPR011989">
    <property type="entry name" value="ARM-like"/>
</dbReference>
<proteinExistence type="predicted"/>
<dbReference type="Proteomes" id="UP000324800">
    <property type="component" value="Unassembled WGS sequence"/>
</dbReference>
<evidence type="ECO:0000313" key="8">
    <source>
        <dbReference type="Proteomes" id="UP000324800"/>
    </source>
</evidence>
<name>A0A5J4WBU4_9EUKA</name>
<evidence type="ECO:0000256" key="4">
    <source>
        <dbReference type="ARBA" id="ARBA00022840"/>
    </source>
</evidence>
<feature type="compositionally biased region" description="Basic and acidic residues" evidence="5">
    <location>
        <begin position="813"/>
        <end position="826"/>
    </location>
</feature>
<evidence type="ECO:0000256" key="3">
    <source>
        <dbReference type="ARBA" id="ARBA00022777"/>
    </source>
</evidence>
<dbReference type="PANTHER" id="PTHR24348">
    <property type="entry name" value="SERINE/THREONINE-PROTEIN KINASE UNC-51-RELATED"/>
    <property type="match status" value="1"/>
</dbReference>
<dbReference type="SMART" id="SM00220">
    <property type="entry name" value="S_TKc"/>
    <property type="match status" value="1"/>
</dbReference>
<dbReference type="PROSITE" id="PS50011">
    <property type="entry name" value="PROTEIN_KINASE_DOM"/>
    <property type="match status" value="1"/>
</dbReference>
<reference evidence="7 8" key="1">
    <citation type="submission" date="2019-03" db="EMBL/GenBank/DDBJ databases">
        <title>Single cell metagenomics reveals metabolic interactions within the superorganism composed of flagellate Streblomastix strix and complex community of Bacteroidetes bacteria on its surface.</title>
        <authorList>
            <person name="Treitli S.C."/>
            <person name="Kolisko M."/>
            <person name="Husnik F."/>
            <person name="Keeling P."/>
            <person name="Hampl V."/>
        </authorList>
    </citation>
    <scope>NUCLEOTIDE SEQUENCE [LARGE SCALE GENOMIC DNA]</scope>
    <source>
        <strain evidence="7">ST1C</strain>
    </source>
</reference>
<feature type="region of interest" description="Disordered" evidence="5">
    <location>
        <begin position="716"/>
        <end position="882"/>
    </location>
</feature>
<sequence>MKNILDLIQTKKDLPTPIIRAITKQILESLRLLNLKGLLHENIKGESILIQSHPGSGVVYIKIADYDLANNKTQDPRTSKNNDQQEAPEPLVAFDKEDIKPDTKADIYQVGIIIFQLLTHSLPFDDQTSQIKQFDNLERPLSIKNDHLWDLISKMLAQDPKDRISVDEALMHEFFTGEQAQQEITVNAQQLAQTALLAQQHGDKNITVFDTDPTFIIPLSDYDQIIGNEIKPYLILPPIQQISVEQLKETQQQIKSLKGVKFTSMELEFALISLSYLAKNQETHEAMIAEGIVDLAANFIKKESKTKDKTTINTNSSPLLLIPLFIYGTKQTQQLIKDSLSTDYINKLKEINDTFYKEKAKQLLSSYSDPEGMKELLRILRIIGQKSQEGLIEIIKAGFIKHLNDMIDKSVNEEEGEGKLIIIGEIIKHLVDNNPEISRLIVEDTDFIDNNLNLLNNIPLNNIKSSFLYPLDSISLWSPINIKKKLYFKRIIQQLIPIPESNDGDVRIMAIEIISNIIKAGLDGLKEGQQHPYRQQLTDDGTTPKLFVVFIKEKFENIRIKITHIFSYLYKAFPLPNEVRQDVIENMNKDENLKEVAFLAECPENVDTILINEFEKRFFQREKDSLLYLHLIKILLNNASDENARKIAITTKQKVVRLTNDKYLNEYEIVYVWPKKEILKAKAQELLVMINDVIEFKFNKKMTDWRERERAVVEEIDTDDEDDGIKKEDKQQKEKDKEKEKDQMQQKDMEEKKDYEKKEDILKDAEYGKLKDNGVKQQQEQDKEIDKQEEKKNDSKQDSDQQNEKDDEQNESQSDKESDKDILKDKQIKKRRRNKRRKKNKNKATEEDSKKIRSNSQDKEKENKSDDSNDDEDEKQEKKIDD</sequence>
<evidence type="ECO:0000259" key="6">
    <source>
        <dbReference type="PROSITE" id="PS50011"/>
    </source>
</evidence>